<feature type="repeat" description="PPR" evidence="3">
    <location>
        <begin position="372"/>
        <end position="406"/>
    </location>
</feature>
<feature type="repeat" description="PPR" evidence="3">
    <location>
        <begin position="197"/>
        <end position="231"/>
    </location>
</feature>
<feature type="repeat" description="PPR" evidence="3">
    <location>
        <begin position="267"/>
        <end position="301"/>
    </location>
</feature>
<keyword evidence="6" id="KW-1185">Reference proteome</keyword>
<keyword evidence="2" id="KW-0677">Repeat</keyword>
<accession>A0A6J1JRX1</accession>
<evidence type="ECO:0000256" key="4">
    <source>
        <dbReference type="SAM" id="MobiDB-lite"/>
    </source>
</evidence>
<feature type="repeat" description="PPR" evidence="3">
    <location>
        <begin position="232"/>
        <end position="266"/>
    </location>
</feature>
<dbReference type="InterPro" id="IPR033443">
    <property type="entry name" value="PROP1-like_PPR_dom"/>
</dbReference>
<dbReference type="Proteomes" id="UP000504608">
    <property type="component" value="Unplaced"/>
</dbReference>
<feature type="repeat" description="PPR" evidence="3">
    <location>
        <begin position="407"/>
        <end position="442"/>
    </location>
</feature>
<sequence>MGFRQSLSSLRRLPRRTSSFHSLRSSSYTTGSSRSVSRSPAITRNQTPICTSSRCNDHSTGVIPNRSYASHHFSDHGTEHSKQDSEADEISIIASAEIAQDAEKICKLLTKSPSSCIESLLDGASIEVSPALVVEVLKKMSNAGFLALAFFRWAEKQKGFKHTTESYNSLIESLGKIKQFNVIWNLVNDMKRKGILSRETFALISRRYARARKVKEAIEAFEKMEKFGFQLGISDFNRLIDTLSKSRNVGHAQEVFDKMKHRRFKPDIKSYTILLEGWGQEQNLLRLNEVYREMRDDGFEPDVVAFGIVINAHCKAKKYDEAIQLFHKMKAKNVKPSPHVFCTLINGLGSEKRLNEALEFFEQSKSSGYAPEAPTYNAVVGAYCWSMKMADAYRTVNDMKKLGVGPNSRTYDIILHHLIKAGRSKEAYSVFERMSREPGCEPTLSTYEIMVRMLCNKERVDMAIQIWDQMKARGVLPGMHMFSTLINSLCHENKLECACKYFEEMLDLGIRPPATMFSNLKQALLDEGRQDTALLLVEKLDRLRKAPLHG</sequence>
<comment type="similarity">
    <text evidence="1">Belongs to the PPR family. P subfamily.</text>
</comment>
<gene>
    <name evidence="7" type="primary">LOC111487007</name>
</gene>
<dbReference type="RefSeq" id="XP_022989978.1">
    <property type="nucleotide sequence ID" value="XM_023134210.1"/>
</dbReference>
<dbReference type="SUPFAM" id="SSF81901">
    <property type="entry name" value="HCP-like"/>
    <property type="match status" value="1"/>
</dbReference>
<protein>
    <submittedName>
        <fullName evidence="7">Pentatricopeptide repeat-containing protein At1g71060, mitochondrial</fullName>
    </submittedName>
</protein>
<dbReference type="GeneID" id="111487007"/>
<evidence type="ECO:0000313" key="7">
    <source>
        <dbReference type="RefSeq" id="XP_022989978.1"/>
    </source>
</evidence>
<feature type="region of interest" description="Disordered" evidence="4">
    <location>
        <begin position="1"/>
        <end position="86"/>
    </location>
</feature>
<evidence type="ECO:0000256" key="2">
    <source>
        <dbReference type="ARBA" id="ARBA00022737"/>
    </source>
</evidence>
<feature type="repeat" description="PPR" evidence="3">
    <location>
        <begin position="443"/>
        <end position="477"/>
    </location>
</feature>
<feature type="compositionally biased region" description="Basic and acidic residues" evidence="4">
    <location>
        <begin position="72"/>
        <end position="85"/>
    </location>
</feature>
<evidence type="ECO:0000256" key="3">
    <source>
        <dbReference type="PROSITE-ProRule" id="PRU00708"/>
    </source>
</evidence>
<dbReference type="NCBIfam" id="TIGR00756">
    <property type="entry name" value="PPR"/>
    <property type="match status" value="8"/>
</dbReference>
<dbReference type="InterPro" id="IPR011990">
    <property type="entry name" value="TPR-like_helical_dom_sf"/>
</dbReference>
<feature type="repeat" description="PPR" evidence="3">
    <location>
        <begin position="337"/>
        <end position="371"/>
    </location>
</feature>
<proteinExistence type="inferred from homology"/>
<evidence type="ECO:0000313" key="6">
    <source>
        <dbReference type="Proteomes" id="UP000504608"/>
    </source>
</evidence>
<evidence type="ECO:0000259" key="5">
    <source>
        <dbReference type="Pfam" id="PF17177"/>
    </source>
</evidence>
<dbReference type="KEGG" id="cmax:111487007"/>
<dbReference type="Pfam" id="PF01535">
    <property type="entry name" value="PPR"/>
    <property type="match status" value="2"/>
</dbReference>
<organism evidence="6 7">
    <name type="scientific">Cucurbita maxima</name>
    <name type="common">Pumpkin</name>
    <name type="synonym">Winter squash</name>
    <dbReference type="NCBI Taxonomy" id="3661"/>
    <lineage>
        <taxon>Eukaryota</taxon>
        <taxon>Viridiplantae</taxon>
        <taxon>Streptophyta</taxon>
        <taxon>Embryophyta</taxon>
        <taxon>Tracheophyta</taxon>
        <taxon>Spermatophyta</taxon>
        <taxon>Magnoliopsida</taxon>
        <taxon>eudicotyledons</taxon>
        <taxon>Gunneridae</taxon>
        <taxon>Pentapetalae</taxon>
        <taxon>rosids</taxon>
        <taxon>fabids</taxon>
        <taxon>Cucurbitales</taxon>
        <taxon>Cucurbitaceae</taxon>
        <taxon>Cucurbiteae</taxon>
        <taxon>Cucurbita</taxon>
    </lineage>
</organism>
<dbReference type="SUPFAM" id="SSF48452">
    <property type="entry name" value="TPR-like"/>
    <property type="match status" value="1"/>
</dbReference>
<dbReference type="InterPro" id="IPR002885">
    <property type="entry name" value="PPR_rpt"/>
</dbReference>
<dbReference type="GO" id="GO:0003729">
    <property type="term" value="F:mRNA binding"/>
    <property type="evidence" value="ECO:0007669"/>
    <property type="project" value="TreeGrafter"/>
</dbReference>
<reference evidence="7" key="1">
    <citation type="submission" date="2025-08" db="UniProtKB">
        <authorList>
            <consortium name="RefSeq"/>
        </authorList>
    </citation>
    <scope>IDENTIFICATION</scope>
    <source>
        <tissue evidence="7">Young leaves</tissue>
    </source>
</reference>
<dbReference type="OrthoDB" id="185373at2759"/>
<dbReference type="Pfam" id="PF17177">
    <property type="entry name" value="PPR_long"/>
    <property type="match status" value="1"/>
</dbReference>
<feature type="domain" description="PROP1-like PPR" evidence="5">
    <location>
        <begin position="426"/>
        <end position="540"/>
    </location>
</feature>
<feature type="compositionally biased region" description="Polar residues" evidence="4">
    <location>
        <begin position="40"/>
        <end position="54"/>
    </location>
</feature>
<feature type="repeat" description="PPR" evidence="3">
    <location>
        <begin position="302"/>
        <end position="336"/>
    </location>
</feature>
<dbReference type="AlphaFoldDB" id="A0A6J1JRX1"/>
<dbReference type="Gene3D" id="1.25.40.10">
    <property type="entry name" value="Tetratricopeptide repeat domain"/>
    <property type="match status" value="3"/>
</dbReference>
<feature type="compositionally biased region" description="Low complexity" evidence="4">
    <location>
        <begin position="1"/>
        <end position="39"/>
    </location>
</feature>
<dbReference type="Pfam" id="PF13041">
    <property type="entry name" value="PPR_2"/>
    <property type="match status" value="3"/>
</dbReference>
<dbReference type="PANTHER" id="PTHR47938:SF35">
    <property type="entry name" value="PENTATRICOPEPTIDE REPEAT-CONTAINING PROTEIN 4, MITOCHONDRIAL-RELATED"/>
    <property type="match status" value="1"/>
</dbReference>
<dbReference type="PROSITE" id="PS51375">
    <property type="entry name" value="PPR"/>
    <property type="match status" value="9"/>
</dbReference>
<name>A0A6J1JRX1_CUCMA</name>
<feature type="repeat" description="PPR" evidence="3">
    <location>
        <begin position="478"/>
        <end position="512"/>
    </location>
</feature>
<evidence type="ECO:0000256" key="1">
    <source>
        <dbReference type="ARBA" id="ARBA00007626"/>
    </source>
</evidence>
<dbReference type="PANTHER" id="PTHR47938">
    <property type="entry name" value="RESPIRATORY COMPLEX I CHAPERONE (CIA84), PUTATIVE (AFU_ORTHOLOGUE AFUA_2G06020)-RELATED"/>
    <property type="match status" value="1"/>
</dbReference>